<dbReference type="SUPFAM" id="SSF55920">
    <property type="entry name" value="Creatinase/aminopeptidase"/>
    <property type="match status" value="1"/>
</dbReference>
<dbReference type="Pfam" id="PF00557">
    <property type="entry name" value="Peptidase_M24"/>
    <property type="match status" value="1"/>
</dbReference>
<keyword evidence="3" id="KW-1185">Reference proteome</keyword>
<reference evidence="2 3" key="1">
    <citation type="journal article" date="2019" name="ISME J.">
        <title>Genome analyses of uncultured TG2/ZB3 bacteria in 'Margulisbacteria' specifically attached to ectosymbiotic spirochetes of protists in the termite gut.</title>
        <authorList>
            <person name="Utami Y.D."/>
            <person name="Kuwahara H."/>
            <person name="Igai K."/>
            <person name="Murakami T."/>
            <person name="Sugaya K."/>
            <person name="Morikawa T."/>
            <person name="Nagura Y."/>
            <person name="Yuki M."/>
            <person name="Deevong P."/>
            <person name="Inoue T."/>
            <person name="Kihara K."/>
            <person name="Lo N."/>
            <person name="Yamada A."/>
            <person name="Ohkuma M."/>
            <person name="Hongoh Y."/>
        </authorList>
    </citation>
    <scope>NUCLEOTIDE SEQUENCE [LARGE SCALE GENOMIC DNA]</scope>
    <source>
        <strain evidence="2">NkOx7-01</strain>
    </source>
</reference>
<dbReference type="GO" id="GO:0004177">
    <property type="term" value="F:aminopeptidase activity"/>
    <property type="evidence" value="ECO:0007669"/>
    <property type="project" value="UniProtKB-KW"/>
</dbReference>
<dbReference type="PRINTS" id="PR00599">
    <property type="entry name" value="MAPEPTIDASE"/>
</dbReference>
<keyword evidence="2" id="KW-0378">Hydrolase</keyword>
<proteinExistence type="predicted"/>
<organism evidence="2 3">
    <name type="scientific">Termititenax aidoneus</name>
    <dbReference type="NCBI Taxonomy" id="2218524"/>
    <lineage>
        <taxon>Bacteria</taxon>
        <taxon>Bacillati</taxon>
        <taxon>Candidatus Margulisiibacteriota</taxon>
        <taxon>Candidatus Termititenacia</taxon>
        <taxon>Candidatus Termititenacales</taxon>
        <taxon>Candidatus Termititenacaceae</taxon>
        <taxon>Candidatus Termititenax</taxon>
    </lineage>
</organism>
<dbReference type="PANTHER" id="PTHR46112">
    <property type="entry name" value="AMINOPEPTIDASE"/>
    <property type="match status" value="1"/>
</dbReference>
<dbReference type="InterPro" id="IPR050659">
    <property type="entry name" value="Peptidase_M24B"/>
</dbReference>
<dbReference type="GO" id="GO:0008235">
    <property type="term" value="F:metalloexopeptidase activity"/>
    <property type="evidence" value="ECO:0007669"/>
    <property type="project" value="UniProtKB-ARBA"/>
</dbReference>
<accession>A0A388T8X5</accession>
<dbReference type="PANTHER" id="PTHR46112:SF2">
    <property type="entry name" value="XAA-PRO AMINOPEPTIDASE P-RELATED"/>
    <property type="match status" value="1"/>
</dbReference>
<name>A0A388T8X5_TERA1</name>
<dbReference type="AlphaFoldDB" id="A0A388T8X5"/>
<dbReference type="Proteomes" id="UP000269352">
    <property type="component" value="Unassembled WGS sequence"/>
</dbReference>
<protein>
    <submittedName>
        <fullName evidence="2">Aminopeptidase YpdF</fullName>
    </submittedName>
</protein>
<dbReference type="EMBL" id="BGZN01000002">
    <property type="protein sequence ID" value="GBR72651.1"/>
    <property type="molecule type" value="Genomic_DNA"/>
</dbReference>
<sequence>MNRLQAVRQAQKITDKVFAEIRQFIRAGLTEKQVADKIKRLIVKHGGGTRMAFTPIVCSGKRTALFHGPASKKKIRKNDIVYIDMGARYRGYCSDLTRTFFLGQPSPRLQKIYKIVLAVQKKQISLVKAGARAADIDQKGRDLLKKHKLAKYFTHSTGHGVGLKIHQRPRISHKSQEILKAGQVITIEPGVYIKGLGGVRIEDMLIVTKTGSENLSKSPK</sequence>
<comment type="caution">
    <text evidence="2">The sequence shown here is derived from an EMBL/GenBank/DDBJ whole genome shotgun (WGS) entry which is preliminary data.</text>
</comment>
<gene>
    <name evidence="2" type="primary">ypdF</name>
    <name evidence="2" type="ORF">NO1_0154</name>
</gene>
<dbReference type="InterPro" id="IPR001714">
    <property type="entry name" value="Pept_M24_MAP"/>
</dbReference>
<evidence type="ECO:0000313" key="2">
    <source>
        <dbReference type="EMBL" id="GBR72651.1"/>
    </source>
</evidence>
<keyword evidence="2" id="KW-0645">Protease</keyword>
<keyword evidence="2" id="KW-0031">Aminopeptidase</keyword>
<dbReference type="InterPro" id="IPR036005">
    <property type="entry name" value="Creatinase/aminopeptidase-like"/>
</dbReference>
<evidence type="ECO:0000313" key="3">
    <source>
        <dbReference type="Proteomes" id="UP000269352"/>
    </source>
</evidence>
<dbReference type="Gene3D" id="3.90.230.10">
    <property type="entry name" value="Creatinase/methionine aminopeptidase superfamily"/>
    <property type="match status" value="1"/>
</dbReference>
<dbReference type="InterPro" id="IPR000994">
    <property type="entry name" value="Pept_M24"/>
</dbReference>
<evidence type="ECO:0000259" key="1">
    <source>
        <dbReference type="Pfam" id="PF00557"/>
    </source>
</evidence>
<feature type="domain" description="Peptidase M24" evidence="1">
    <location>
        <begin position="6"/>
        <end position="209"/>
    </location>
</feature>
<dbReference type="CDD" id="cd01092">
    <property type="entry name" value="APP-like"/>
    <property type="match status" value="1"/>
</dbReference>